<dbReference type="Pfam" id="PF00089">
    <property type="entry name" value="Trypsin"/>
    <property type="match status" value="2"/>
</dbReference>
<dbReference type="InterPro" id="IPR018114">
    <property type="entry name" value="TRYPSIN_HIS"/>
</dbReference>
<sequence length="362" mass="40812">MAELHETPFNMSNYNPLVVMVAIWLFSFDSFRIGIDGYSTAIHSDVTRNGNETDDVDNIVGGQLVRRGDHKYMVYIEFNNKYVGCGGTLISDRHVLTAAHCLMDPDTGVVDDKEQLFFNVYTVEPMDPSAIRRTVYKRNFRIHSQYDYRSPAKGYDIAILKLSVALPSSDMLSKLDKIRLGDDDDDLGRIQTLALGWGKVNYGQLFLISFHFLNHFLFTQLRFISDVSNGSPNFSPNLKQTKLKVLTQWECQAQWGSHYNHDIQLCTAASETHAYLGDSGGPLLWQKYEKIPGSTAQFNWDNIYGYQAGIISYSLGGIIFGRVVKYSNNDRSSSSSAGHQQGSVFTRVQSFINNGWIASNMI</sequence>
<dbReference type="PANTHER" id="PTHR24260:SF136">
    <property type="entry name" value="GH08193P-RELATED"/>
    <property type="match status" value="1"/>
</dbReference>
<dbReference type="HOGENOM" id="CLU_006842_0_3_1"/>
<organism evidence="2 3">
    <name type="scientific">Daphnia pulex</name>
    <name type="common">Water flea</name>
    <dbReference type="NCBI Taxonomy" id="6669"/>
    <lineage>
        <taxon>Eukaryota</taxon>
        <taxon>Metazoa</taxon>
        <taxon>Ecdysozoa</taxon>
        <taxon>Arthropoda</taxon>
        <taxon>Crustacea</taxon>
        <taxon>Branchiopoda</taxon>
        <taxon>Diplostraca</taxon>
        <taxon>Cladocera</taxon>
        <taxon>Anomopoda</taxon>
        <taxon>Daphniidae</taxon>
        <taxon>Daphnia</taxon>
    </lineage>
</organism>
<dbReference type="PROSITE" id="PS50240">
    <property type="entry name" value="TRYPSIN_DOM"/>
    <property type="match status" value="1"/>
</dbReference>
<dbReference type="Proteomes" id="UP000000305">
    <property type="component" value="Unassembled WGS sequence"/>
</dbReference>
<dbReference type="PROSITE" id="PS00134">
    <property type="entry name" value="TRYPSIN_HIS"/>
    <property type="match status" value="1"/>
</dbReference>
<evidence type="ECO:0000313" key="2">
    <source>
        <dbReference type="EMBL" id="EFX71489.1"/>
    </source>
</evidence>
<name>E9H9Z3_DAPPU</name>
<dbReference type="GO" id="GO:0005615">
    <property type="term" value="C:extracellular space"/>
    <property type="evidence" value="ECO:0000318"/>
    <property type="project" value="GO_Central"/>
</dbReference>
<dbReference type="GO" id="GO:0006508">
    <property type="term" value="P:proteolysis"/>
    <property type="evidence" value="ECO:0007669"/>
    <property type="project" value="InterPro"/>
</dbReference>
<feature type="domain" description="Peptidase S1" evidence="1">
    <location>
        <begin position="59"/>
        <end position="362"/>
    </location>
</feature>
<dbReference type="InterPro" id="IPR001254">
    <property type="entry name" value="Trypsin_dom"/>
</dbReference>
<dbReference type="KEGG" id="dpx:DAPPUDRAFT_111683"/>
<dbReference type="PANTHER" id="PTHR24260">
    <property type="match status" value="1"/>
</dbReference>
<protein>
    <recommendedName>
        <fullName evidence="1">Peptidase S1 domain-containing protein</fullName>
    </recommendedName>
</protein>
<dbReference type="eggNOG" id="KOG3627">
    <property type="taxonomic scope" value="Eukaryota"/>
</dbReference>
<dbReference type="AlphaFoldDB" id="E9H9Z3"/>
<dbReference type="Gene3D" id="2.40.10.10">
    <property type="entry name" value="Trypsin-like serine proteases"/>
    <property type="match status" value="1"/>
</dbReference>
<dbReference type="SMART" id="SM00020">
    <property type="entry name" value="Tryp_SPc"/>
    <property type="match status" value="1"/>
</dbReference>
<dbReference type="InParanoid" id="E9H9Z3"/>
<accession>E9H9Z3</accession>
<dbReference type="InterPro" id="IPR043504">
    <property type="entry name" value="Peptidase_S1_PA_chymotrypsin"/>
</dbReference>
<reference evidence="2 3" key="1">
    <citation type="journal article" date="2011" name="Science">
        <title>The ecoresponsive genome of Daphnia pulex.</title>
        <authorList>
            <person name="Colbourne J.K."/>
            <person name="Pfrender M.E."/>
            <person name="Gilbert D."/>
            <person name="Thomas W.K."/>
            <person name="Tucker A."/>
            <person name="Oakley T.H."/>
            <person name="Tokishita S."/>
            <person name="Aerts A."/>
            <person name="Arnold G.J."/>
            <person name="Basu M.K."/>
            <person name="Bauer D.J."/>
            <person name="Caceres C.E."/>
            <person name="Carmel L."/>
            <person name="Casola C."/>
            <person name="Choi J.H."/>
            <person name="Detter J.C."/>
            <person name="Dong Q."/>
            <person name="Dusheyko S."/>
            <person name="Eads B.D."/>
            <person name="Frohlich T."/>
            <person name="Geiler-Samerotte K.A."/>
            <person name="Gerlach D."/>
            <person name="Hatcher P."/>
            <person name="Jogdeo S."/>
            <person name="Krijgsveld J."/>
            <person name="Kriventseva E.V."/>
            <person name="Kultz D."/>
            <person name="Laforsch C."/>
            <person name="Lindquist E."/>
            <person name="Lopez J."/>
            <person name="Manak J.R."/>
            <person name="Muller J."/>
            <person name="Pangilinan J."/>
            <person name="Patwardhan R.P."/>
            <person name="Pitluck S."/>
            <person name="Pritham E.J."/>
            <person name="Rechtsteiner A."/>
            <person name="Rho M."/>
            <person name="Rogozin I.B."/>
            <person name="Sakarya O."/>
            <person name="Salamov A."/>
            <person name="Schaack S."/>
            <person name="Shapiro H."/>
            <person name="Shiga Y."/>
            <person name="Skalitzky C."/>
            <person name="Smith Z."/>
            <person name="Souvorov A."/>
            <person name="Sung W."/>
            <person name="Tang Z."/>
            <person name="Tsuchiya D."/>
            <person name="Tu H."/>
            <person name="Vos H."/>
            <person name="Wang M."/>
            <person name="Wolf Y.I."/>
            <person name="Yamagata H."/>
            <person name="Yamada T."/>
            <person name="Ye Y."/>
            <person name="Shaw J.R."/>
            <person name="Andrews J."/>
            <person name="Crease T.J."/>
            <person name="Tang H."/>
            <person name="Lucas S.M."/>
            <person name="Robertson H.M."/>
            <person name="Bork P."/>
            <person name="Koonin E.V."/>
            <person name="Zdobnov E.M."/>
            <person name="Grigoriev I.V."/>
            <person name="Lynch M."/>
            <person name="Boore J.L."/>
        </authorList>
    </citation>
    <scope>NUCLEOTIDE SEQUENCE [LARGE SCALE GENOMIC DNA]</scope>
</reference>
<proteinExistence type="predicted"/>
<gene>
    <name evidence="2" type="ORF">DAPPUDRAFT_111683</name>
</gene>
<dbReference type="InterPro" id="IPR001314">
    <property type="entry name" value="Peptidase_S1A"/>
</dbReference>
<dbReference type="GO" id="GO:0045087">
    <property type="term" value="P:innate immune response"/>
    <property type="evidence" value="ECO:0000318"/>
    <property type="project" value="GO_Central"/>
</dbReference>
<dbReference type="PRINTS" id="PR00722">
    <property type="entry name" value="CHYMOTRYPSIN"/>
</dbReference>
<dbReference type="InterPro" id="IPR051333">
    <property type="entry name" value="CLIP_Serine_Protease"/>
</dbReference>
<dbReference type="InterPro" id="IPR009003">
    <property type="entry name" value="Peptidase_S1_PA"/>
</dbReference>
<evidence type="ECO:0000313" key="3">
    <source>
        <dbReference type="Proteomes" id="UP000000305"/>
    </source>
</evidence>
<dbReference type="EMBL" id="GL732609">
    <property type="protein sequence ID" value="EFX71489.1"/>
    <property type="molecule type" value="Genomic_DNA"/>
</dbReference>
<dbReference type="SUPFAM" id="SSF50494">
    <property type="entry name" value="Trypsin-like serine proteases"/>
    <property type="match status" value="1"/>
</dbReference>
<evidence type="ECO:0000259" key="1">
    <source>
        <dbReference type="PROSITE" id="PS50240"/>
    </source>
</evidence>
<dbReference type="PhylomeDB" id="E9H9Z3"/>
<dbReference type="OrthoDB" id="6353231at2759"/>
<dbReference type="GO" id="GO:0004252">
    <property type="term" value="F:serine-type endopeptidase activity"/>
    <property type="evidence" value="ECO:0007669"/>
    <property type="project" value="InterPro"/>
</dbReference>
<keyword evidence="3" id="KW-1185">Reference proteome</keyword>